<evidence type="ECO:0000313" key="2">
    <source>
        <dbReference type="Proteomes" id="UP000197065"/>
    </source>
</evidence>
<dbReference type="Proteomes" id="UP000197065">
    <property type="component" value="Unassembled WGS sequence"/>
</dbReference>
<dbReference type="InterPro" id="IPR053838">
    <property type="entry name" value="DUF6925"/>
</dbReference>
<accession>A0A212QQA8</accession>
<dbReference type="Pfam" id="PF06945">
    <property type="entry name" value="DUF1289"/>
    <property type="match status" value="1"/>
</dbReference>
<gene>
    <name evidence="1" type="ORF">SAMN07250955_102329</name>
</gene>
<keyword evidence="2" id="KW-1185">Reference proteome</keyword>
<dbReference type="RefSeq" id="WP_243389721.1">
    <property type="nucleotide sequence ID" value="NZ_FYEH01000002.1"/>
</dbReference>
<proteinExistence type="predicted"/>
<dbReference type="EMBL" id="FYEH01000002">
    <property type="protein sequence ID" value="SNB61662.1"/>
    <property type="molecule type" value="Genomic_DNA"/>
</dbReference>
<dbReference type="InterPro" id="IPR010710">
    <property type="entry name" value="DUF1289"/>
</dbReference>
<name>A0A212QQA8_9PROT</name>
<dbReference type="AlphaFoldDB" id="A0A212QQA8"/>
<evidence type="ECO:0000313" key="1">
    <source>
        <dbReference type="EMBL" id="SNB61662.1"/>
    </source>
</evidence>
<organism evidence="1 2">
    <name type="scientific">Arboricoccus pini</name>
    <dbReference type="NCBI Taxonomy" id="1963835"/>
    <lineage>
        <taxon>Bacteria</taxon>
        <taxon>Pseudomonadati</taxon>
        <taxon>Pseudomonadota</taxon>
        <taxon>Alphaproteobacteria</taxon>
        <taxon>Geminicoccales</taxon>
        <taxon>Geminicoccaceae</taxon>
        <taxon>Arboricoccus</taxon>
    </lineage>
</organism>
<dbReference type="Pfam" id="PF21973">
    <property type="entry name" value="DUF6925"/>
    <property type="match status" value="1"/>
</dbReference>
<protein>
    <recommendedName>
        <fullName evidence="3">DUF1289 domain-containing protein</fullName>
    </recommendedName>
</protein>
<evidence type="ECO:0008006" key="3">
    <source>
        <dbReference type="Google" id="ProtNLM"/>
    </source>
</evidence>
<sequence>MSLIPSPCTGICALDPATGWCRGCARTADEITAWPGLRPPAQAAIWADLPDRRAILRMPFELLPWTGASLLRRLAESGRSFACSMGTTGAVAEFVPDDATRLEMQDDRLGARATDGALLLEDRPGMRAFAVSLESGAEAVVLALHRARLKVVHPDCVTRLGPDDMALMPGENDCELIDLGLGRRTCRFCVRTKEPHLLEEASLAAGRQWQDKTHRLVPLLLAASPTRVLLGPFGRIEVKGPIGRQGVGSRTHLLPPLLERGQDLGPGSGLPPDYIALAILHGGPNTLLPPCNTRALLSV</sequence>
<reference evidence="1 2" key="1">
    <citation type="submission" date="2017-06" db="EMBL/GenBank/DDBJ databases">
        <authorList>
            <person name="Kim H.J."/>
            <person name="Triplett B.A."/>
        </authorList>
    </citation>
    <scope>NUCLEOTIDE SEQUENCE [LARGE SCALE GENOMIC DNA]</scope>
    <source>
        <strain evidence="1 2">B29T1</strain>
    </source>
</reference>